<evidence type="ECO:0000313" key="1">
    <source>
        <dbReference type="EMBL" id="ANY84288.1"/>
    </source>
</evidence>
<organism evidence="1">
    <name type="scientific">Microvirga ossetica</name>
    <dbReference type="NCBI Taxonomy" id="1882682"/>
    <lineage>
        <taxon>Bacteria</taxon>
        <taxon>Pseudomonadati</taxon>
        <taxon>Pseudomonadota</taxon>
        <taxon>Alphaproteobacteria</taxon>
        <taxon>Hyphomicrobiales</taxon>
        <taxon>Methylobacteriaceae</taxon>
        <taxon>Microvirga</taxon>
    </lineage>
</organism>
<protein>
    <submittedName>
        <fullName evidence="1">Uncharacterized protein</fullName>
    </submittedName>
</protein>
<accession>A0A1B2EWF1</accession>
<sequence length="74" mass="8337">MARKNFLVSRAAVMGHAFHVGQLVRLKERLLDNGGIYEIIRLLPSGPEDEPMYRVKAVNGPILRLVREEDIVPA</sequence>
<dbReference type="EMBL" id="CP016619">
    <property type="protein sequence ID" value="ANY84288.1"/>
    <property type="molecule type" value="Genomic_DNA"/>
</dbReference>
<dbReference type="KEGG" id="moc:BB934_39390"/>
<name>A0A1B2EWF1_9HYPH</name>
<geneLocation type="plasmid" evidence="1">
    <name>unnamed2</name>
</geneLocation>
<gene>
    <name evidence="1" type="ORF">BB934_39390</name>
</gene>
<keyword evidence="1" id="KW-0614">Plasmid</keyword>
<proteinExistence type="predicted"/>
<reference evidence="1" key="1">
    <citation type="submission" date="2016-07" db="EMBL/GenBank/DDBJ databases">
        <title>Microvirga ossetica sp. nov. a new species of rhizobia isolated from root nodules of the legume species Vicia alpestris Steven originated from North Ossetia region in the Caucasus.</title>
        <authorList>
            <person name="Safronova V.I."/>
            <person name="Kuznetsova I.G."/>
            <person name="Sazanova A.L."/>
            <person name="Belimov A."/>
            <person name="Andronov E."/>
            <person name="Osledkin Y.S."/>
            <person name="Onishchuk O.P."/>
            <person name="Kurchak O.N."/>
            <person name="Shaposhnikov A.I."/>
            <person name="Willems A."/>
            <person name="Tikhonovich I.A."/>
        </authorList>
    </citation>
    <scope>NUCLEOTIDE SEQUENCE [LARGE SCALE GENOMIC DNA]</scope>
    <source>
        <strain evidence="1">V5/3M</strain>
        <plasmid evidence="1">unnamed2</plasmid>
    </source>
</reference>
<dbReference type="AlphaFoldDB" id="A0A1B2EWF1"/>